<protein>
    <submittedName>
        <fullName evidence="2">Uncharacterized protein</fullName>
    </submittedName>
</protein>
<dbReference type="EMBL" id="RJKE01000001">
    <property type="protein sequence ID" value="ROO87399.1"/>
    <property type="molecule type" value="Genomic_DNA"/>
</dbReference>
<organism evidence="2 3">
    <name type="scientific">Actinocorallia herbida</name>
    <dbReference type="NCBI Taxonomy" id="58109"/>
    <lineage>
        <taxon>Bacteria</taxon>
        <taxon>Bacillati</taxon>
        <taxon>Actinomycetota</taxon>
        <taxon>Actinomycetes</taxon>
        <taxon>Streptosporangiales</taxon>
        <taxon>Thermomonosporaceae</taxon>
        <taxon>Actinocorallia</taxon>
    </lineage>
</organism>
<gene>
    <name evidence="2" type="ORF">EDD29_5006</name>
</gene>
<reference evidence="2 3" key="1">
    <citation type="submission" date="2018-11" db="EMBL/GenBank/DDBJ databases">
        <title>Sequencing the genomes of 1000 actinobacteria strains.</title>
        <authorList>
            <person name="Klenk H.-P."/>
        </authorList>
    </citation>
    <scope>NUCLEOTIDE SEQUENCE [LARGE SCALE GENOMIC DNA]</scope>
    <source>
        <strain evidence="2 3">DSM 44254</strain>
    </source>
</reference>
<evidence type="ECO:0000313" key="2">
    <source>
        <dbReference type="EMBL" id="ROO87399.1"/>
    </source>
</evidence>
<accession>A0A3N1D1J9</accession>
<dbReference type="Proteomes" id="UP000272400">
    <property type="component" value="Unassembled WGS sequence"/>
</dbReference>
<evidence type="ECO:0000313" key="3">
    <source>
        <dbReference type="Proteomes" id="UP000272400"/>
    </source>
</evidence>
<dbReference type="RefSeq" id="WP_123666688.1">
    <property type="nucleotide sequence ID" value="NZ_RJKE01000001.1"/>
</dbReference>
<feature type="compositionally biased region" description="Polar residues" evidence="1">
    <location>
        <begin position="57"/>
        <end position="66"/>
    </location>
</feature>
<comment type="caution">
    <text evidence="2">The sequence shown here is derived from an EMBL/GenBank/DDBJ whole genome shotgun (WGS) entry which is preliminary data.</text>
</comment>
<sequence>MPVQGEHHITAPLDASGRPAGRVSRAVTVTAAGPLTAATARYSRPVAGPPAWMEDSASVTNVEKVA</sequence>
<feature type="region of interest" description="Disordered" evidence="1">
    <location>
        <begin position="43"/>
        <end position="66"/>
    </location>
</feature>
<evidence type="ECO:0000256" key="1">
    <source>
        <dbReference type="SAM" id="MobiDB-lite"/>
    </source>
</evidence>
<keyword evidence="3" id="KW-1185">Reference proteome</keyword>
<proteinExistence type="predicted"/>
<feature type="region of interest" description="Disordered" evidence="1">
    <location>
        <begin position="1"/>
        <end position="21"/>
    </location>
</feature>
<dbReference type="AlphaFoldDB" id="A0A3N1D1J9"/>
<name>A0A3N1D1J9_9ACTN</name>